<keyword evidence="5" id="KW-0067">ATP-binding</keyword>
<dbReference type="Reactome" id="R-CEL-6782135">
    <property type="pathway name" value="Dual incision in TC-NER"/>
</dbReference>
<dbReference type="GO" id="GO:0003677">
    <property type="term" value="F:DNA binding"/>
    <property type="evidence" value="ECO:0007669"/>
    <property type="project" value="InterPro"/>
</dbReference>
<keyword evidence="6" id="KW-0539">Nucleus</keyword>
<dbReference type="KEGG" id="cel:CELE_F58F6.4"/>
<dbReference type="eggNOG" id="KOG0991">
    <property type="taxonomic scope" value="Eukaryota"/>
</dbReference>
<dbReference type="Reactome" id="R-CEL-5655862">
    <property type="pathway name" value="Translesion synthesis by POLK"/>
</dbReference>
<dbReference type="SUPFAM" id="SSF52540">
    <property type="entry name" value="P-loop containing nucleoside triphosphate hydrolases"/>
    <property type="match status" value="1"/>
</dbReference>
<reference evidence="9 10" key="1">
    <citation type="journal article" date="1998" name="Science">
        <title>Genome sequence of the nematode C. elegans: a platform for investigating biology.</title>
        <authorList>
            <consortium name="The C. elegans sequencing consortium"/>
            <person name="Sulson J.E."/>
            <person name="Waterston R."/>
        </authorList>
    </citation>
    <scope>NUCLEOTIDE SEQUENCE [LARGE SCALE GENOMIC DNA]</scope>
    <source>
        <strain evidence="9 10">Bristol N2</strain>
    </source>
</reference>
<keyword evidence="10" id="KW-1185">Reference proteome</keyword>
<dbReference type="PANTHER" id="PTHR11669:SF5">
    <property type="entry name" value="REPLICATION FACTOR C SUBUNIT 2"/>
    <property type="match status" value="1"/>
</dbReference>
<dbReference type="HOGENOM" id="CLU_042324_0_1_1"/>
<dbReference type="EMBL" id="BX284604">
    <property type="protein sequence ID" value="CCD63484.1"/>
    <property type="molecule type" value="Genomic_DNA"/>
</dbReference>
<dbReference type="GeneID" id="176946"/>
<dbReference type="GO" id="GO:0006261">
    <property type="term" value="P:DNA-templated DNA replication"/>
    <property type="evidence" value="ECO:0000318"/>
    <property type="project" value="GO_Central"/>
</dbReference>
<dbReference type="Gene3D" id="1.10.8.60">
    <property type="match status" value="1"/>
</dbReference>
<name>O44175_CAEEL</name>
<dbReference type="PeptideAtlas" id="O44175"/>
<dbReference type="InterPro" id="IPR003593">
    <property type="entry name" value="AAA+_ATPase"/>
</dbReference>
<dbReference type="Reactome" id="R-CEL-110314">
    <property type="pathway name" value="Recognition of DNA damage by PCNA-containing replication complex"/>
</dbReference>
<dbReference type="IntAct" id="O44175">
    <property type="interactions" value="2"/>
</dbReference>
<sequence>MSKSEKQQLAPWVEKYRPKVLADIVGNENIVERLKVIGHEGNVPNIVLSGPPGCGKTTSVWALARELLGDKVKEAVLELNASDERGIDVVRHRIKTFAQTKVTLPEGRHKIIILDEADSMTDGAQQALRRTMEMYTKTTRFALACNQSEKIIEPIQSRCALLRYTKLSPVQLLTRVKEVAKAEKVNYDDGGLEAILFTAQGDMRQALNNLQATVNAYELVNKENVLKVCDEPHPDLMIKMLHYCTDRKFFEASKIIHEFHRLGFSSDDIVSTLFRVVKTVELSKNVSEQLRMEYIRQIAMCHMRIVQGLTSKLQLSRLIADLCRVSAAATATSA</sequence>
<dbReference type="InParanoid" id="O44175"/>
<evidence type="ECO:0000256" key="1">
    <source>
        <dbReference type="ARBA" id="ARBA00004123"/>
    </source>
</evidence>
<dbReference type="WormBase" id="F58F6.4">
    <property type="protein sequence ID" value="CE17139"/>
    <property type="gene ID" value="WBGene00004338"/>
    <property type="gene designation" value="rfc-2"/>
</dbReference>
<evidence type="ECO:0000256" key="4">
    <source>
        <dbReference type="ARBA" id="ARBA00022741"/>
    </source>
</evidence>
<dbReference type="CDD" id="cd00009">
    <property type="entry name" value="AAA"/>
    <property type="match status" value="1"/>
</dbReference>
<dbReference type="Gene3D" id="3.40.50.300">
    <property type="entry name" value="P-loop containing nucleotide triphosphate hydrolases"/>
    <property type="match status" value="1"/>
</dbReference>
<evidence type="ECO:0000256" key="2">
    <source>
        <dbReference type="ARBA" id="ARBA00005378"/>
    </source>
</evidence>
<evidence type="ECO:0000313" key="10">
    <source>
        <dbReference type="Proteomes" id="UP000001940"/>
    </source>
</evidence>
<proteinExistence type="evidence at protein level"/>
<dbReference type="SMR" id="O44175"/>
<evidence type="ECO:0007829" key="12">
    <source>
        <dbReference type="PeptideAtlas" id="O44175"/>
    </source>
</evidence>
<dbReference type="Reactome" id="R-CEL-110320">
    <property type="pathway name" value="Translesion Synthesis by POLH"/>
</dbReference>
<protein>
    <recommendedName>
        <fullName evidence="7">Replication factor C subunit 2</fullName>
    </recommendedName>
</protein>
<dbReference type="DIP" id="DIP-26649N"/>
<dbReference type="Proteomes" id="UP000001940">
    <property type="component" value="Chromosome IV"/>
</dbReference>
<dbReference type="AlphaFoldDB" id="O44175"/>
<dbReference type="Reactome" id="R-CEL-110312">
    <property type="pathway name" value="Translesion synthesis by REV1"/>
</dbReference>
<dbReference type="Gene3D" id="1.20.272.10">
    <property type="match status" value="1"/>
</dbReference>
<dbReference type="PIR" id="D88638">
    <property type="entry name" value="D88638"/>
</dbReference>
<dbReference type="Bgee" id="WBGene00004338">
    <property type="expression patterns" value="Expressed in germ line (C elegans) and 4 other cell types or tissues"/>
</dbReference>
<dbReference type="InterPro" id="IPR003959">
    <property type="entry name" value="ATPase_AAA_core"/>
</dbReference>
<dbReference type="InterPro" id="IPR008921">
    <property type="entry name" value="DNA_pol3_clamp-load_cplx_C"/>
</dbReference>
<dbReference type="InterPro" id="IPR013748">
    <property type="entry name" value="Rep_factorC_C"/>
</dbReference>
<dbReference type="InterPro" id="IPR050238">
    <property type="entry name" value="DNA_Rep/Repair_Clamp_Loader"/>
</dbReference>
<dbReference type="PANTHER" id="PTHR11669">
    <property type="entry name" value="REPLICATION FACTOR C / DNA POLYMERASE III GAMMA-TAU SUBUNIT"/>
    <property type="match status" value="1"/>
</dbReference>
<dbReference type="PhylomeDB" id="O44175"/>
<dbReference type="Reactome" id="R-CEL-5656121">
    <property type="pathway name" value="Translesion synthesis by POLI"/>
</dbReference>
<dbReference type="UCSC" id="F58F6.4">
    <property type="organism name" value="c. elegans"/>
</dbReference>
<dbReference type="GO" id="GO:0005524">
    <property type="term" value="F:ATP binding"/>
    <property type="evidence" value="ECO:0007669"/>
    <property type="project" value="UniProtKB-KW"/>
</dbReference>
<dbReference type="FunFam" id="1.10.8.60:FF:000012">
    <property type="entry name" value="Replication factor C subunit 4"/>
    <property type="match status" value="1"/>
</dbReference>
<evidence type="ECO:0000259" key="8">
    <source>
        <dbReference type="SMART" id="SM00382"/>
    </source>
</evidence>
<evidence type="ECO:0000313" key="11">
    <source>
        <dbReference type="WormBase" id="F58F6.4"/>
    </source>
</evidence>
<dbReference type="AGR" id="WB:WBGene00004338"/>
<evidence type="ECO:0000256" key="6">
    <source>
        <dbReference type="ARBA" id="ARBA00023242"/>
    </source>
</evidence>
<dbReference type="SMART" id="SM00382">
    <property type="entry name" value="AAA"/>
    <property type="match status" value="1"/>
</dbReference>
<keyword evidence="3" id="KW-0235">DNA replication</keyword>
<dbReference type="CDD" id="cd18140">
    <property type="entry name" value="HLD_clamp_RFC"/>
    <property type="match status" value="1"/>
</dbReference>
<feature type="domain" description="AAA+ ATPase" evidence="8">
    <location>
        <begin position="42"/>
        <end position="174"/>
    </location>
</feature>
<dbReference type="OMA" id="SCNYSSQ"/>
<dbReference type="FunFam" id="3.40.50.300:FF:000107">
    <property type="entry name" value="Replication factor C subunit 4"/>
    <property type="match status" value="1"/>
</dbReference>
<dbReference type="Pfam" id="PF00004">
    <property type="entry name" value="AAA"/>
    <property type="match status" value="1"/>
</dbReference>
<evidence type="ECO:0000313" key="9">
    <source>
        <dbReference type="EMBL" id="CCD63484.1"/>
    </source>
</evidence>
<evidence type="ECO:0000256" key="3">
    <source>
        <dbReference type="ARBA" id="ARBA00022705"/>
    </source>
</evidence>
<evidence type="ECO:0000256" key="5">
    <source>
        <dbReference type="ARBA" id="ARBA00022840"/>
    </source>
</evidence>
<dbReference type="NCBIfam" id="NF001679">
    <property type="entry name" value="PRK00440.1"/>
    <property type="match status" value="1"/>
</dbReference>
<dbReference type="Reactome" id="R-CEL-5656169">
    <property type="pathway name" value="Termination of translesion DNA synthesis"/>
</dbReference>
<dbReference type="CTD" id="176946"/>
<keyword evidence="4" id="KW-0547">Nucleotide-binding</keyword>
<dbReference type="OrthoDB" id="4199794at2759"/>
<dbReference type="GO" id="GO:0006281">
    <property type="term" value="P:DNA repair"/>
    <property type="evidence" value="ECO:0000318"/>
    <property type="project" value="GO_Central"/>
</dbReference>
<dbReference type="SUPFAM" id="SSF48019">
    <property type="entry name" value="post-AAA+ oligomerization domain-like"/>
    <property type="match status" value="1"/>
</dbReference>
<keyword evidence="12" id="KW-1267">Proteomics identification</keyword>
<dbReference type="GO" id="GO:0005663">
    <property type="term" value="C:DNA replication factor C complex"/>
    <property type="evidence" value="ECO:0000318"/>
    <property type="project" value="GO_Central"/>
</dbReference>
<accession>O44175</accession>
<dbReference type="GO" id="GO:0016887">
    <property type="term" value="F:ATP hydrolysis activity"/>
    <property type="evidence" value="ECO:0007669"/>
    <property type="project" value="InterPro"/>
</dbReference>
<gene>
    <name evidence="9 11" type="primary">rfc-2</name>
    <name evidence="9" type="ORF">CELE_F58F6.4</name>
    <name evidence="11" type="ORF">F58F6.4</name>
</gene>
<comment type="similarity">
    <text evidence="2">Belongs to the activator 1 small subunits family.</text>
</comment>
<dbReference type="Reactome" id="R-CEL-174411">
    <property type="pathway name" value="Polymerase switching on the C-strand of the telomere"/>
</dbReference>
<dbReference type="FunCoup" id="O44175">
    <property type="interactions" value="2506"/>
</dbReference>
<dbReference type="Reactome" id="R-CEL-5651801">
    <property type="pathway name" value="PCNA-Dependent Long Patch Base Excision Repair"/>
</dbReference>
<evidence type="ECO:0000256" key="7">
    <source>
        <dbReference type="ARBA" id="ARBA00040745"/>
    </source>
</evidence>
<organism evidence="9 10">
    <name type="scientific">Caenorhabditis elegans</name>
    <dbReference type="NCBI Taxonomy" id="6239"/>
    <lineage>
        <taxon>Eukaryota</taxon>
        <taxon>Metazoa</taxon>
        <taxon>Ecdysozoa</taxon>
        <taxon>Nematoda</taxon>
        <taxon>Chromadorea</taxon>
        <taxon>Rhabditida</taxon>
        <taxon>Rhabditina</taxon>
        <taxon>Rhabditomorpha</taxon>
        <taxon>Rhabditoidea</taxon>
        <taxon>Rhabditidae</taxon>
        <taxon>Peloderinae</taxon>
        <taxon>Caenorhabditis</taxon>
    </lineage>
</organism>
<dbReference type="Reactome" id="R-CEL-5696397">
    <property type="pathway name" value="Gap-filling DNA repair synthesis and ligation in GG-NER"/>
</dbReference>
<dbReference type="Reactome" id="R-CEL-5696400">
    <property type="pathway name" value="Dual Incision in GG-NER"/>
</dbReference>
<dbReference type="RefSeq" id="NP_500069.1">
    <property type="nucleotide sequence ID" value="NM_067668.7"/>
</dbReference>
<dbReference type="Pfam" id="PF08542">
    <property type="entry name" value="Rep_fac_C"/>
    <property type="match status" value="1"/>
</dbReference>
<dbReference type="STRING" id="6239.F58F6.4.1"/>
<dbReference type="PaxDb" id="6239-F58F6.4"/>
<dbReference type="InterPro" id="IPR027417">
    <property type="entry name" value="P-loop_NTPase"/>
</dbReference>
<dbReference type="GO" id="GO:0005634">
    <property type="term" value="C:nucleus"/>
    <property type="evidence" value="ECO:0000318"/>
    <property type="project" value="GO_Central"/>
</dbReference>
<dbReference type="Reactome" id="R-CEL-6782210">
    <property type="pathway name" value="Gap-filling DNA repair synthesis and ligation in TC-NER"/>
</dbReference>
<comment type="subcellular location">
    <subcellularLocation>
        <location evidence="1">Nucleus</location>
    </subcellularLocation>
</comment>
<dbReference type="Reactome" id="R-CEL-5693607">
    <property type="pathway name" value="Processing of DNA double-strand break ends"/>
</dbReference>
<dbReference type="Reactome" id="R-CEL-176187">
    <property type="pathway name" value="Activation of ATR in response to replication stress"/>
</dbReference>
<dbReference type="Reactome" id="R-CEL-69091">
    <property type="pathway name" value="Polymerase switching"/>
</dbReference>
<dbReference type="InterPro" id="IPR047854">
    <property type="entry name" value="RFC_lid"/>
</dbReference>